<proteinExistence type="predicted"/>
<feature type="transmembrane region" description="Helical" evidence="1">
    <location>
        <begin position="40"/>
        <end position="57"/>
    </location>
</feature>
<name>A0A4S3M7V5_9RHOB</name>
<accession>A0A4S3M7V5</accession>
<dbReference type="RefSeq" id="WP_136339468.1">
    <property type="nucleotide sequence ID" value="NZ_SSMD01000005.1"/>
</dbReference>
<organism evidence="2 3">
    <name type="scientific">Thalassobius vesicularis</name>
    <dbReference type="NCBI Taxonomy" id="1294297"/>
    <lineage>
        <taxon>Bacteria</taxon>
        <taxon>Pseudomonadati</taxon>
        <taxon>Pseudomonadota</taxon>
        <taxon>Alphaproteobacteria</taxon>
        <taxon>Rhodobacterales</taxon>
        <taxon>Roseobacteraceae</taxon>
        <taxon>Thalassovita</taxon>
    </lineage>
</organism>
<evidence type="ECO:0000313" key="3">
    <source>
        <dbReference type="Proteomes" id="UP000306113"/>
    </source>
</evidence>
<sequence>MNRIAEYHWRGLDPLHIAGGVTLLLAWGVMFIMARVLPDWQMILLIGTVALASAAFLRELLNRKSSGAWMTDTHLNVYYGQKHWTFPLTGIRAVGARAAPFYARAPHLELSGGRKVQLPLTCLPAAPVLRRWFNGRPIRVDAKITLT</sequence>
<keyword evidence="3" id="KW-1185">Reference proteome</keyword>
<protein>
    <recommendedName>
        <fullName evidence="4">DUF2244 domain-containing protein</fullName>
    </recommendedName>
</protein>
<keyword evidence="1" id="KW-0812">Transmembrane</keyword>
<keyword evidence="1" id="KW-1133">Transmembrane helix</keyword>
<feature type="transmembrane region" description="Helical" evidence="1">
    <location>
        <begin position="12"/>
        <end position="34"/>
    </location>
</feature>
<evidence type="ECO:0000313" key="2">
    <source>
        <dbReference type="EMBL" id="THD73339.1"/>
    </source>
</evidence>
<dbReference type="OrthoDB" id="7856109at2"/>
<evidence type="ECO:0008006" key="4">
    <source>
        <dbReference type="Google" id="ProtNLM"/>
    </source>
</evidence>
<keyword evidence="1" id="KW-0472">Membrane</keyword>
<dbReference type="Proteomes" id="UP000306113">
    <property type="component" value="Unassembled WGS sequence"/>
</dbReference>
<comment type="caution">
    <text evidence="2">The sequence shown here is derived from an EMBL/GenBank/DDBJ whole genome shotgun (WGS) entry which is preliminary data.</text>
</comment>
<reference evidence="2 3" key="1">
    <citation type="submission" date="2019-04" db="EMBL/GenBank/DDBJ databases">
        <title>Draft genome sequence of Youngimonas vesicularis.</title>
        <authorList>
            <person name="Hameed A."/>
        </authorList>
    </citation>
    <scope>NUCLEOTIDE SEQUENCE [LARGE SCALE GENOMIC DNA]</scope>
    <source>
        <strain evidence="2 3">CC-AMW-E</strain>
    </source>
</reference>
<gene>
    <name evidence="2" type="ORF">E7681_11620</name>
</gene>
<dbReference type="AlphaFoldDB" id="A0A4S3M7V5"/>
<evidence type="ECO:0000256" key="1">
    <source>
        <dbReference type="SAM" id="Phobius"/>
    </source>
</evidence>
<dbReference type="EMBL" id="SSMD01000005">
    <property type="protein sequence ID" value="THD73339.1"/>
    <property type="molecule type" value="Genomic_DNA"/>
</dbReference>